<dbReference type="InterPro" id="IPR006433">
    <property type="entry name" value="Prohead_protease"/>
</dbReference>
<accession>A0ABW4DWC4</accession>
<keyword evidence="2" id="KW-1188">Viral release from host cell</keyword>
<keyword evidence="8" id="KW-1185">Reference proteome</keyword>
<dbReference type="Gene3D" id="3.30.2320.10">
    <property type="entry name" value="hypothetical protein PF0899 domain"/>
    <property type="match status" value="1"/>
</dbReference>
<comment type="caution">
    <text evidence="7">The sequence shown here is derived from an EMBL/GenBank/DDBJ whole genome shotgun (WGS) entry which is preliminary data.</text>
</comment>
<keyword evidence="4" id="KW-0378">Hydrolase</keyword>
<evidence type="ECO:0000259" key="6">
    <source>
        <dbReference type="Pfam" id="PF05065"/>
    </source>
</evidence>
<gene>
    <name evidence="7" type="ORF">ACFQ5P_09095</name>
</gene>
<evidence type="ECO:0000256" key="3">
    <source>
        <dbReference type="ARBA" id="ARBA00022670"/>
    </source>
</evidence>
<comment type="subcellular location">
    <subcellularLocation>
        <location evidence="1">Virion</location>
    </subcellularLocation>
</comment>
<evidence type="ECO:0000313" key="8">
    <source>
        <dbReference type="Proteomes" id="UP001597302"/>
    </source>
</evidence>
<name>A0ABW4DWC4_9RHOB</name>
<dbReference type="NCBIfam" id="TIGR01543">
    <property type="entry name" value="proheadase_HK97"/>
    <property type="match status" value="1"/>
</dbReference>
<dbReference type="EMBL" id="JBHTOQ010000020">
    <property type="protein sequence ID" value="MFD1481452.1"/>
    <property type="molecule type" value="Genomic_DNA"/>
</dbReference>
<dbReference type="Pfam" id="PF04586">
    <property type="entry name" value="Peptidase_S78"/>
    <property type="match status" value="1"/>
</dbReference>
<dbReference type="SUPFAM" id="SSF56563">
    <property type="entry name" value="Major capsid protein gp5"/>
    <property type="match status" value="1"/>
</dbReference>
<keyword evidence="3" id="KW-0645">Protease</keyword>
<evidence type="ECO:0000256" key="4">
    <source>
        <dbReference type="ARBA" id="ARBA00022801"/>
    </source>
</evidence>
<sequence>MSKIEVKANFTVDDAGVIEGIAWPFGSPDRVGDMIEMGAFAKSLPPIPMLAFHEQRETVGVWDEITEHPDGLHVKGRLLIEDVPRAREVRAMIRERALSGLSIGFKTTKAAPRRGGGRTISALDLLEISVVAVGAHPGARITSAKDYDMTDETQAPDIAALEAKMTAIEQKADTTALTARLDKLEAKANRHQGGGDSKAEPTAERKAFASYLHRGDKLAEEDRKALNVTSDTQGGFLAPPEMSTEIIRDLIEYSPIRSYASVRNTNADSVIFPTRGDITNAQWVGEMEPHDESTITFGQREVQVHELATFVDMSNRLLQDAPIAETEVRMALAEDFGKKEAEAFLWGTGVKMPEGVMVNTAIPEVANGHAANLSTDALIRLMYSLPQAYRSRGAWAMNGTTLGILRTLKDTQGQYIWQTSLQAGQPETILGRPVIEMVDLEDIAANQNPIIYGDFSAYRIVDRLSMSILVDPYSRARERITRIHATRRVGGAVLQPARFRKLKMSVS</sequence>
<protein>
    <submittedName>
        <fullName evidence="7">Phage major capsid protein</fullName>
    </submittedName>
</protein>
<dbReference type="InterPro" id="IPR054613">
    <property type="entry name" value="Peptidase_S78_dom"/>
</dbReference>
<dbReference type="NCBIfam" id="TIGR01554">
    <property type="entry name" value="major_cap_HK97"/>
    <property type="match status" value="1"/>
</dbReference>
<dbReference type="InterPro" id="IPR024455">
    <property type="entry name" value="Phage_capsid"/>
</dbReference>
<proteinExistence type="predicted"/>
<evidence type="ECO:0000313" key="7">
    <source>
        <dbReference type="EMBL" id="MFD1481452.1"/>
    </source>
</evidence>
<reference evidence="8" key="1">
    <citation type="journal article" date="2019" name="Int. J. Syst. Evol. Microbiol.">
        <title>The Global Catalogue of Microorganisms (GCM) 10K type strain sequencing project: providing services to taxonomists for standard genome sequencing and annotation.</title>
        <authorList>
            <consortium name="The Broad Institute Genomics Platform"/>
            <consortium name="The Broad Institute Genome Sequencing Center for Infectious Disease"/>
            <person name="Wu L."/>
            <person name="Ma J."/>
        </authorList>
    </citation>
    <scope>NUCLEOTIDE SEQUENCE [LARGE SCALE GENOMIC DNA]</scope>
    <source>
        <strain evidence="8">CCM 8875</strain>
    </source>
</reference>
<dbReference type="InterPro" id="IPR054612">
    <property type="entry name" value="Phage_capsid-like_C"/>
</dbReference>
<feature type="domain" description="Phage capsid-like C-terminal" evidence="6">
    <location>
        <begin position="234"/>
        <end position="503"/>
    </location>
</feature>
<dbReference type="Pfam" id="PF05065">
    <property type="entry name" value="Phage_capsid"/>
    <property type="match status" value="1"/>
</dbReference>
<dbReference type="RefSeq" id="WP_131577418.1">
    <property type="nucleotide sequence ID" value="NZ_CBCSAJ010000068.1"/>
</dbReference>
<evidence type="ECO:0000259" key="5">
    <source>
        <dbReference type="Pfam" id="PF04586"/>
    </source>
</evidence>
<organism evidence="7 8">
    <name type="scientific">Paracoccus nototheniae</name>
    <dbReference type="NCBI Taxonomy" id="2489002"/>
    <lineage>
        <taxon>Bacteria</taxon>
        <taxon>Pseudomonadati</taxon>
        <taxon>Pseudomonadota</taxon>
        <taxon>Alphaproteobacteria</taxon>
        <taxon>Rhodobacterales</taxon>
        <taxon>Paracoccaceae</taxon>
        <taxon>Paracoccus</taxon>
    </lineage>
</organism>
<evidence type="ECO:0000256" key="1">
    <source>
        <dbReference type="ARBA" id="ARBA00004328"/>
    </source>
</evidence>
<dbReference type="Proteomes" id="UP001597302">
    <property type="component" value="Unassembled WGS sequence"/>
</dbReference>
<feature type="domain" description="Prohead serine protease" evidence="5">
    <location>
        <begin position="3"/>
        <end position="150"/>
    </location>
</feature>
<evidence type="ECO:0000256" key="2">
    <source>
        <dbReference type="ARBA" id="ARBA00022612"/>
    </source>
</evidence>
<dbReference type="Gene3D" id="3.30.2400.10">
    <property type="entry name" value="Major capsid protein gp5"/>
    <property type="match status" value="1"/>
</dbReference>